<dbReference type="EMBL" id="LR746274">
    <property type="protein sequence ID" value="CAA7405003.1"/>
    <property type="molecule type" value="Genomic_DNA"/>
</dbReference>
<evidence type="ECO:0000256" key="2">
    <source>
        <dbReference type="SAM" id="Phobius"/>
    </source>
</evidence>
<keyword evidence="2" id="KW-0472">Membrane</keyword>
<dbReference type="OrthoDB" id="662108at2759"/>
<reference evidence="3" key="1">
    <citation type="submission" date="2020-02" db="EMBL/GenBank/DDBJ databases">
        <authorList>
            <person name="Scholz U."/>
            <person name="Mascher M."/>
            <person name="Fiebig A."/>
        </authorList>
    </citation>
    <scope>NUCLEOTIDE SEQUENCE</scope>
</reference>
<dbReference type="PANTHER" id="PTHR33115:SF50">
    <property type="entry name" value="ARM REPEAT SUPERFAMILY PROTEIN"/>
    <property type="match status" value="1"/>
</dbReference>
<dbReference type="PANTHER" id="PTHR33115">
    <property type="entry name" value="ARM REPEAT SUPERFAMILY PROTEIN"/>
    <property type="match status" value="1"/>
</dbReference>
<dbReference type="Gene3D" id="1.25.10.10">
    <property type="entry name" value="Leucine-rich Repeat Variant"/>
    <property type="match status" value="1"/>
</dbReference>
<keyword evidence="4" id="KW-1185">Reference proteome</keyword>
<feature type="region of interest" description="Disordered" evidence="1">
    <location>
        <begin position="40"/>
        <end position="70"/>
    </location>
</feature>
<name>A0A7I8L4R9_SPIIN</name>
<dbReference type="Proteomes" id="UP000663760">
    <property type="component" value="Chromosome 11"/>
</dbReference>
<gene>
    <name evidence="3" type="ORF">SI8410_11015681</name>
</gene>
<proteinExistence type="predicted"/>
<dbReference type="AlphaFoldDB" id="A0A7I8L4R9"/>
<accession>A0A7I8L4R9</accession>
<evidence type="ECO:0000313" key="4">
    <source>
        <dbReference type="Proteomes" id="UP000663760"/>
    </source>
</evidence>
<evidence type="ECO:0000313" key="3">
    <source>
        <dbReference type="EMBL" id="CAA7405003.1"/>
    </source>
</evidence>
<keyword evidence="2" id="KW-0812">Transmembrane</keyword>
<evidence type="ECO:0000256" key="1">
    <source>
        <dbReference type="SAM" id="MobiDB-lite"/>
    </source>
</evidence>
<dbReference type="InterPro" id="IPR011989">
    <property type="entry name" value="ARM-like"/>
</dbReference>
<protein>
    <submittedName>
        <fullName evidence="3">Uncharacterized protein</fullName>
    </submittedName>
</protein>
<organism evidence="3 4">
    <name type="scientific">Spirodela intermedia</name>
    <name type="common">Intermediate duckweed</name>
    <dbReference type="NCBI Taxonomy" id="51605"/>
    <lineage>
        <taxon>Eukaryota</taxon>
        <taxon>Viridiplantae</taxon>
        <taxon>Streptophyta</taxon>
        <taxon>Embryophyta</taxon>
        <taxon>Tracheophyta</taxon>
        <taxon>Spermatophyta</taxon>
        <taxon>Magnoliopsida</taxon>
        <taxon>Liliopsida</taxon>
        <taxon>Araceae</taxon>
        <taxon>Lemnoideae</taxon>
        <taxon>Spirodela</taxon>
    </lineage>
</organism>
<feature type="transmembrane region" description="Helical" evidence="2">
    <location>
        <begin position="98"/>
        <end position="118"/>
    </location>
</feature>
<dbReference type="SUPFAM" id="SSF48371">
    <property type="entry name" value="ARM repeat"/>
    <property type="match status" value="1"/>
</dbReference>
<sequence>MRNQNGNAIVEDGEGSLKLQMPEPVVGAIGEEVQQRLRQKWSRSSTAFEPQREEQDDSIIAGGSGRDGGSSSFFQAPEKKLTLFALRLAILEKVASRLGALGFVWATVVLLGGFAITLSNTDFWVVTVILLVESARIFSRSHELEWQHQSTWSFAELRRNSFRLLRSPSFAFLRRMNPSSALSDARSVVASSGRRRTWESGEVPLLPYARWFFLSSNISRALYWLQLASAMACVTLSLERLISQDYGEIEKCDTDKRNRKAALFLFYGTALAEAALFLAEKAYWEWKISFCKLLERVSKECGFGPAGSLYVRRFFYDAYSMCINGSIFDGLKMDLVSFAEELLVSDSGNEQLMGAQIIKTFAKSEKFAGETLRKVGNSEGVIQRLLEMLNWKNPAEAKIRLSAAEIVSKLAGKNQKALRLAGIPGAMESIASLLHTSQFSCVEELTDDYFSALNLLGLLILKKVTRDHGNCGKIGNTRGLLSKIIDFTGDGEKMLRNGYLTDAQVTAFRRSLQLVKRLARATGPTGEQLRREISENVFSISNIREILQYGENNKVLQNLGIDILTSLAMDEEARERIGGTGGVIQQLFRIFFNRETEAGEALAMLALDSPKNCQRMLKLSVVDPLVAALKDPVLQVNSSRIMRNLCAYGDATSYNQLYGVSAAAIPTVLNAAAMADEEKLLEVSIGLATQILRFTSTEELARGFRMAAVTKDKLAEKLVSTLERYERPSVNVPRMRRFAIELAIQMMRSSPETILRFERYGMMSQLQRVVETTSELESFRVFSGSVGVNRHAASVVSLAETAMAFLHRDQSV</sequence>
<keyword evidence="2" id="KW-1133">Transmembrane helix</keyword>
<dbReference type="InterPro" id="IPR016024">
    <property type="entry name" value="ARM-type_fold"/>
</dbReference>